<feature type="coiled-coil region" evidence="13">
    <location>
        <begin position="83"/>
        <end position="113"/>
    </location>
</feature>
<dbReference type="PROSITE" id="PS51873">
    <property type="entry name" value="TRIAD"/>
    <property type="match status" value="1"/>
</dbReference>
<protein>
    <recommendedName>
        <fullName evidence="5">RBR-type E3 ubiquitin transferase</fullName>
        <ecNumber evidence="5">2.3.2.31</ecNumber>
    </recommendedName>
</protein>
<dbReference type="CDD" id="cd22584">
    <property type="entry name" value="Rcat_RBR_unk"/>
    <property type="match status" value="1"/>
</dbReference>
<feature type="compositionally biased region" description="Polar residues" evidence="14">
    <location>
        <begin position="26"/>
        <end position="35"/>
    </location>
</feature>
<comment type="similarity">
    <text evidence="4">Belongs to the RBR family. Ariadne subfamily.</text>
</comment>
<dbReference type="FunFam" id="3.30.420.10:FF:000076">
    <property type="entry name" value="RBR-type E3 ubiquitin transferase"/>
    <property type="match status" value="1"/>
</dbReference>
<keyword evidence="10" id="KW-0833">Ubl conjugation pathway</keyword>
<dbReference type="GO" id="GO:0003676">
    <property type="term" value="F:nucleic acid binding"/>
    <property type="evidence" value="ECO:0007669"/>
    <property type="project" value="InterPro"/>
</dbReference>
<dbReference type="InterPro" id="IPR017907">
    <property type="entry name" value="Znf_RING_CS"/>
</dbReference>
<dbReference type="PROSITE" id="PS50089">
    <property type="entry name" value="ZF_RING_2"/>
    <property type="match status" value="1"/>
</dbReference>
<dbReference type="InterPro" id="IPR018957">
    <property type="entry name" value="Znf_C3HC4_RING-type"/>
</dbReference>
<dbReference type="EC" id="2.3.2.31" evidence="5"/>
<dbReference type="Pfam" id="PF01485">
    <property type="entry name" value="IBR"/>
    <property type="match status" value="2"/>
</dbReference>
<comment type="cofactor">
    <cofactor evidence="2">
        <name>Zn(2+)</name>
        <dbReference type="ChEBI" id="CHEBI:29105"/>
    </cofactor>
</comment>
<reference evidence="17" key="1">
    <citation type="submission" date="2019-08" db="EMBL/GenBank/DDBJ databases">
        <title>Reference gene set and small RNA set construction with multiple tissues from Davidia involucrata Baill.</title>
        <authorList>
            <person name="Yang H."/>
            <person name="Zhou C."/>
            <person name="Li G."/>
            <person name="Wang J."/>
            <person name="Gao P."/>
            <person name="Wang M."/>
            <person name="Wang R."/>
            <person name="Zhao Y."/>
        </authorList>
    </citation>
    <scope>NUCLEOTIDE SEQUENCE</scope>
    <source>
        <tissue evidence="17">Mixed with DoveR01_LX</tissue>
    </source>
</reference>
<dbReference type="CDD" id="cd22582">
    <property type="entry name" value="BRcat_RBR_unk"/>
    <property type="match status" value="1"/>
</dbReference>
<evidence type="ECO:0000256" key="2">
    <source>
        <dbReference type="ARBA" id="ARBA00001947"/>
    </source>
</evidence>
<evidence type="ECO:0000256" key="13">
    <source>
        <dbReference type="SAM" id="Coils"/>
    </source>
</evidence>
<dbReference type="SUPFAM" id="SSF57850">
    <property type="entry name" value="RING/U-box"/>
    <property type="match status" value="2"/>
</dbReference>
<keyword evidence="6" id="KW-0808">Transferase</keyword>
<feature type="region of interest" description="Disordered" evidence="14">
    <location>
        <begin position="25"/>
        <end position="47"/>
    </location>
</feature>
<dbReference type="GO" id="GO:0061630">
    <property type="term" value="F:ubiquitin protein ligase activity"/>
    <property type="evidence" value="ECO:0007669"/>
    <property type="project" value="UniProtKB-EC"/>
</dbReference>
<evidence type="ECO:0000256" key="8">
    <source>
        <dbReference type="ARBA" id="ARBA00022737"/>
    </source>
</evidence>
<name>A0A5B7BVD7_DAVIN</name>
<dbReference type="Gene3D" id="3.30.420.10">
    <property type="entry name" value="Ribonuclease H-like superfamily/Ribonuclease H"/>
    <property type="match status" value="1"/>
</dbReference>
<feature type="domain" description="RING-type" evidence="15">
    <location>
        <begin position="325"/>
        <end position="370"/>
    </location>
</feature>
<dbReference type="Gene3D" id="3.30.40.10">
    <property type="entry name" value="Zinc/RING finger domain, C3HC4 (zinc finger)"/>
    <property type="match status" value="1"/>
</dbReference>
<evidence type="ECO:0000256" key="5">
    <source>
        <dbReference type="ARBA" id="ARBA00012251"/>
    </source>
</evidence>
<dbReference type="InterPro" id="IPR001841">
    <property type="entry name" value="Znf_RING"/>
</dbReference>
<dbReference type="EMBL" id="GHES01042351">
    <property type="protein sequence ID" value="MPA72910.1"/>
    <property type="molecule type" value="Transcribed_RNA"/>
</dbReference>
<evidence type="ECO:0000256" key="11">
    <source>
        <dbReference type="ARBA" id="ARBA00022833"/>
    </source>
</evidence>
<dbReference type="FunFam" id="3.30.40.10:FF:000230">
    <property type="entry name" value="RBR-type E3 ubiquitin transferase"/>
    <property type="match status" value="1"/>
</dbReference>
<evidence type="ECO:0000256" key="6">
    <source>
        <dbReference type="ARBA" id="ARBA00022679"/>
    </source>
</evidence>
<dbReference type="Pfam" id="PF00097">
    <property type="entry name" value="zf-C3HC4"/>
    <property type="match status" value="1"/>
</dbReference>
<evidence type="ECO:0000256" key="14">
    <source>
        <dbReference type="SAM" id="MobiDB-lite"/>
    </source>
</evidence>
<dbReference type="GO" id="GO:0008270">
    <property type="term" value="F:zinc ion binding"/>
    <property type="evidence" value="ECO:0007669"/>
    <property type="project" value="UniProtKB-KW"/>
</dbReference>
<evidence type="ECO:0000256" key="9">
    <source>
        <dbReference type="ARBA" id="ARBA00022771"/>
    </source>
</evidence>
<evidence type="ECO:0000256" key="1">
    <source>
        <dbReference type="ARBA" id="ARBA00001798"/>
    </source>
</evidence>
<dbReference type="Pfam" id="PF13456">
    <property type="entry name" value="RVT_3"/>
    <property type="match status" value="1"/>
</dbReference>
<evidence type="ECO:0000256" key="12">
    <source>
        <dbReference type="PROSITE-ProRule" id="PRU00175"/>
    </source>
</evidence>
<dbReference type="GO" id="GO:0004523">
    <property type="term" value="F:RNA-DNA hybrid ribonuclease activity"/>
    <property type="evidence" value="ECO:0007669"/>
    <property type="project" value="InterPro"/>
</dbReference>
<dbReference type="SMART" id="SM00647">
    <property type="entry name" value="IBR"/>
    <property type="match status" value="2"/>
</dbReference>
<proteinExistence type="inferred from homology"/>
<dbReference type="SMART" id="SM00184">
    <property type="entry name" value="RING"/>
    <property type="match status" value="1"/>
</dbReference>
<dbReference type="InterPro" id="IPR044066">
    <property type="entry name" value="TRIAD_supradom"/>
</dbReference>
<evidence type="ECO:0000256" key="7">
    <source>
        <dbReference type="ARBA" id="ARBA00022723"/>
    </source>
</evidence>
<dbReference type="InterPro" id="IPR031127">
    <property type="entry name" value="E3_UB_ligase_RBR"/>
</dbReference>
<accession>A0A5B7BVD7</accession>
<evidence type="ECO:0000256" key="3">
    <source>
        <dbReference type="ARBA" id="ARBA00003976"/>
    </source>
</evidence>
<comment type="function">
    <text evidence="3">Might act as an E3 ubiquitin-protein ligase, or as part of E3 complex, which accepts ubiquitin from specific E2 ubiquitin-conjugating enzymes and then transfers it to substrates.</text>
</comment>
<keyword evidence="11" id="KW-0862">Zinc</keyword>
<dbReference type="FunFam" id="1.20.120.1750:FF:000019">
    <property type="entry name" value="RBR-type E3 ubiquitin transferase"/>
    <property type="match status" value="1"/>
</dbReference>
<keyword evidence="13" id="KW-0175">Coiled coil</keyword>
<evidence type="ECO:0000313" key="17">
    <source>
        <dbReference type="EMBL" id="MPA72910.1"/>
    </source>
</evidence>
<dbReference type="InterPro" id="IPR013083">
    <property type="entry name" value="Znf_RING/FYVE/PHD"/>
</dbReference>
<dbReference type="Gene3D" id="1.20.120.1750">
    <property type="match status" value="1"/>
</dbReference>
<dbReference type="PROSITE" id="PS00518">
    <property type="entry name" value="ZF_RING_1"/>
    <property type="match status" value="1"/>
</dbReference>
<gene>
    <name evidence="17" type="ORF">Din_042351</name>
</gene>
<keyword evidence="8" id="KW-0677">Repeat</keyword>
<dbReference type="UniPathway" id="UPA00143"/>
<evidence type="ECO:0000259" key="16">
    <source>
        <dbReference type="PROSITE" id="PS51873"/>
    </source>
</evidence>
<dbReference type="AlphaFoldDB" id="A0A5B7BVD7"/>
<dbReference type="PANTHER" id="PTHR11685">
    <property type="entry name" value="RBR FAMILY RING FINGER AND IBR DOMAIN-CONTAINING"/>
    <property type="match status" value="1"/>
</dbReference>
<dbReference type="InterPro" id="IPR002867">
    <property type="entry name" value="IBR_dom"/>
</dbReference>
<keyword evidence="9 12" id="KW-0863">Zinc-finger</keyword>
<evidence type="ECO:0000256" key="4">
    <source>
        <dbReference type="ARBA" id="ARBA00005884"/>
    </source>
</evidence>
<comment type="catalytic activity">
    <reaction evidence="1">
        <text>[E2 ubiquitin-conjugating enzyme]-S-ubiquitinyl-L-cysteine + [acceptor protein]-L-lysine = [E2 ubiquitin-conjugating enzyme]-L-cysteine + [acceptor protein]-N(6)-ubiquitinyl-L-lysine.</text>
        <dbReference type="EC" id="2.3.2.31"/>
    </reaction>
</comment>
<feature type="domain" description="RING-type" evidence="16">
    <location>
        <begin position="321"/>
        <end position="546"/>
    </location>
</feature>
<dbReference type="GO" id="GO:0016567">
    <property type="term" value="P:protein ubiquitination"/>
    <property type="evidence" value="ECO:0007669"/>
    <property type="project" value="UniProtKB-UniPathway"/>
</dbReference>
<evidence type="ECO:0000256" key="10">
    <source>
        <dbReference type="ARBA" id="ARBA00022786"/>
    </source>
</evidence>
<keyword evidence="7" id="KW-0479">Metal-binding</keyword>
<evidence type="ECO:0000259" key="15">
    <source>
        <dbReference type="PROSITE" id="PS50089"/>
    </source>
</evidence>
<dbReference type="InterPro" id="IPR036397">
    <property type="entry name" value="RNaseH_sf"/>
</dbReference>
<organism evidence="17">
    <name type="scientific">Davidia involucrata</name>
    <name type="common">Dove tree</name>
    <dbReference type="NCBI Taxonomy" id="16924"/>
    <lineage>
        <taxon>Eukaryota</taxon>
        <taxon>Viridiplantae</taxon>
        <taxon>Streptophyta</taxon>
        <taxon>Embryophyta</taxon>
        <taxon>Tracheophyta</taxon>
        <taxon>Spermatophyta</taxon>
        <taxon>Magnoliopsida</taxon>
        <taxon>eudicotyledons</taxon>
        <taxon>Gunneridae</taxon>
        <taxon>Pentapetalae</taxon>
        <taxon>asterids</taxon>
        <taxon>Cornales</taxon>
        <taxon>Nyssaceae</taxon>
        <taxon>Davidia</taxon>
    </lineage>
</organism>
<dbReference type="InterPro" id="IPR002156">
    <property type="entry name" value="RNaseH_domain"/>
</dbReference>
<sequence>MAGKEIETDLDFAFELQMQEAMAVSLSLQPSTSHSPPYPPPEEDDDDDVFIYLPEEEEEEYDDVFISYPEEEEDDDDDVLSLVKLQAEEIERYERERSDREQTQAEMHKMMDDLSRRIHDQRLAGEILQVPEEQWTNYGNYYQRPYDQASSSSSVAETEIFRVYFKGLLSEETAGDSKVTLAAIGAAICDSTDNLIFELGKPLKGGKGMMSCETAEIEALVEALNAALTLNLKRVAFLCDDPILYLYFTGAEAAGEMEVSESLLNQLDILQTKFVHCSPFLVARNDIKFVFKLARDAILSQITLPVPVEETETETETGHGIKETCTICLEDTDVDEMFSVDGCLHRFCTSCIGQHMEVKLLNGILVPKCPHEGCQSELNIDSCRKVLTPNLIEIMSQRLKETSMPVAERVYCPYPRCSVLMSKSEVLEYSKSLFHGAEQSGTRKCVKCHCLFCMNCKVPWHKNMNCADYKRLYPNPRGEDATLKSLATSNQWRQCVKCNHMIELAEGCYHMTCRCGFEFCYTCGAEWKNKKATCTCPIWDEHNIIRE</sequence>